<dbReference type="Gene3D" id="1.10.238.10">
    <property type="entry name" value="EF-hand"/>
    <property type="match status" value="1"/>
</dbReference>
<evidence type="ECO:0000259" key="6">
    <source>
        <dbReference type="PROSITE" id="PS50222"/>
    </source>
</evidence>
<dbReference type="GO" id="GO:0005509">
    <property type="term" value="F:calcium ion binding"/>
    <property type="evidence" value="ECO:0007669"/>
    <property type="project" value="InterPro"/>
</dbReference>
<keyword evidence="2" id="KW-0106">Calcium</keyword>
<dbReference type="SUPFAM" id="SSF49562">
    <property type="entry name" value="C2 domain (Calcium/lipid-binding domain, CaLB)"/>
    <property type="match status" value="1"/>
</dbReference>
<protein>
    <recommendedName>
        <fullName evidence="9">C2 domain-containing protein</fullName>
    </recommendedName>
</protein>
<dbReference type="PANTHER" id="PTHR45911:SF4">
    <property type="entry name" value="MULTIPLE C2 AND TRANSMEMBRANE DOMAIN-CONTAINING PROTEIN"/>
    <property type="match status" value="1"/>
</dbReference>
<feature type="transmembrane region" description="Helical" evidence="4">
    <location>
        <begin position="369"/>
        <end position="385"/>
    </location>
</feature>
<dbReference type="Pfam" id="PF13499">
    <property type="entry name" value="EF-hand_7"/>
    <property type="match status" value="1"/>
</dbReference>
<dbReference type="InterPro" id="IPR000008">
    <property type="entry name" value="C2_dom"/>
</dbReference>
<evidence type="ECO:0000259" key="5">
    <source>
        <dbReference type="PROSITE" id="PS50004"/>
    </source>
</evidence>
<dbReference type="EMBL" id="CAJZBQ010000056">
    <property type="protein sequence ID" value="CAG9333230.1"/>
    <property type="molecule type" value="Genomic_DNA"/>
</dbReference>
<dbReference type="SMART" id="SM00239">
    <property type="entry name" value="C2"/>
    <property type="match status" value="1"/>
</dbReference>
<dbReference type="PROSITE" id="PS50222">
    <property type="entry name" value="EF_HAND_2"/>
    <property type="match status" value="1"/>
</dbReference>
<dbReference type="PANTHER" id="PTHR45911">
    <property type="entry name" value="C2 DOMAIN-CONTAINING PROTEIN"/>
    <property type="match status" value="1"/>
</dbReference>
<dbReference type="GO" id="GO:0016020">
    <property type="term" value="C:membrane"/>
    <property type="evidence" value="ECO:0007669"/>
    <property type="project" value="TreeGrafter"/>
</dbReference>
<feature type="domain" description="EF-hand" evidence="6">
    <location>
        <begin position="42"/>
        <end position="77"/>
    </location>
</feature>
<reference evidence="7" key="1">
    <citation type="submission" date="2021-09" db="EMBL/GenBank/DDBJ databases">
        <authorList>
            <consortium name="AG Swart"/>
            <person name="Singh M."/>
            <person name="Singh A."/>
            <person name="Seah K."/>
            <person name="Emmerich C."/>
        </authorList>
    </citation>
    <scope>NUCLEOTIDE SEQUENCE</scope>
    <source>
        <strain evidence="7">ATCC30299</strain>
    </source>
</reference>
<dbReference type="AlphaFoldDB" id="A0AAU9K0Z9"/>
<keyword evidence="3" id="KW-0175">Coiled coil</keyword>
<keyword evidence="1" id="KW-0479">Metal-binding</keyword>
<organism evidence="7 8">
    <name type="scientific">Blepharisma stoltei</name>
    <dbReference type="NCBI Taxonomy" id="1481888"/>
    <lineage>
        <taxon>Eukaryota</taxon>
        <taxon>Sar</taxon>
        <taxon>Alveolata</taxon>
        <taxon>Ciliophora</taxon>
        <taxon>Postciliodesmatophora</taxon>
        <taxon>Heterotrichea</taxon>
        <taxon>Heterotrichida</taxon>
        <taxon>Blepharismidae</taxon>
        <taxon>Blepharisma</taxon>
    </lineage>
</organism>
<dbReference type="CDD" id="cd00051">
    <property type="entry name" value="EFh"/>
    <property type="match status" value="1"/>
</dbReference>
<dbReference type="Gene3D" id="2.60.40.150">
    <property type="entry name" value="C2 domain"/>
    <property type="match status" value="1"/>
</dbReference>
<dbReference type="InterPro" id="IPR011992">
    <property type="entry name" value="EF-hand-dom_pair"/>
</dbReference>
<evidence type="ECO:0000313" key="7">
    <source>
        <dbReference type="EMBL" id="CAG9333230.1"/>
    </source>
</evidence>
<dbReference type="PRINTS" id="PR00360">
    <property type="entry name" value="C2DOMAIN"/>
</dbReference>
<keyword evidence="4" id="KW-0812">Transmembrane</keyword>
<dbReference type="SMART" id="SM00054">
    <property type="entry name" value="EFh"/>
    <property type="match status" value="2"/>
</dbReference>
<dbReference type="InterPro" id="IPR002048">
    <property type="entry name" value="EF_hand_dom"/>
</dbReference>
<evidence type="ECO:0000313" key="8">
    <source>
        <dbReference type="Proteomes" id="UP001162131"/>
    </source>
</evidence>
<evidence type="ECO:0008006" key="9">
    <source>
        <dbReference type="Google" id="ProtNLM"/>
    </source>
</evidence>
<dbReference type="Pfam" id="PF00168">
    <property type="entry name" value="C2"/>
    <property type="match status" value="1"/>
</dbReference>
<evidence type="ECO:0000256" key="4">
    <source>
        <dbReference type="SAM" id="Phobius"/>
    </source>
</evidence>
<name>A0AAU9K0Z9_9CILI</name>
<gene>
    <name evidence="7" type="ORF">BSTOLATCC_MIC58048</name>
</gene>
<proteinExistence type="predicted"/>
<feature type="transmembrane region" description="Helical" evidence="4">
    <location>
        <begin position="453"/>
        <end position="471"/>
    </location>
</feature>
<evidence type="ECO:0000256" key="3">
    <source>
        <dbReference type="SAM" id="Coils"/>
    </source>
</evidence>
<dbReference type="Proteomes" id="UP001162131">
    <property type="component" value="Unassembled WGS sequence"/>
</dbReference>
<keyword evidence="4" id="KW-0472">Membrane</keyword>
<dbReference type="PROSITE" id="PS50004">
    <property type="entry name" value="C2"/>
    <property type="match status" value="1"/>
</dbReference>
<comment type="caution">
    <text evidence="7">The sequence shown here is derived from an EMBL/GenBank/DDBJ whole genome shotgun (WGS) entry which is preliminary data.</text>
</comment>
<feature type="coiled-coil region" evidence="3">
    <location>
        <begin position="289"/>
        <end position="316"/>
    </location>
</feature>
<accession>A0AAU9K0Z9</accession>
<feature type="transmembrane region" description="Helical" evidence="4">
    <location>
        <begin position="391"/>
        <end position="407"/>
    </location>
</feature>
<dbReference type="SUPFAM" id="SSF47473">
    <property type="entry name" value="EF-hand"/>
    <property type="match status" value="1"/>
</dbReference>
<keyword evidence="8" id="KW-1185">Reference proteome</keyword>
<dbReference type="InterPro" id="IPR035892">
    <property type="entry name" value="C2_domain_sf"/>
</dbReference>
<evidence type="ECO:0000256" key="2">
    <source>
        <dbReference type="ARBA" id="ARBA00022837"/>
    </source>
</evidence>
<dbReference type="CDD" id="cd00030">
    <property type="entry name" value="C2"/>
    <property type="match status" value="1"/>
</dbReference>
<dbReference type="PROSITE" id="PS00018">
    <property type="entry name" value="EF_HAND_1"/>
    <property type="match status" value="1"/>
</dbReference>
<evidence type="ECO:0000256" key="1">
    <source>
        <dbReference type="ARBA" id="ARBA00022723"/>
    </source>
</evidence>
<feature type="coiled-coil region" evidence="3">
    <location>
        <begin position="116"/>
        <end position="146"/>
    </location>
</feature>
<feature type="domain" description="C2" evidence="5">
    <location>
        <begin position="139"/>
        <end position="256"/>
    </location>
</feature>
<sequence length="475" mass="54477">MSGPALGVPKSVFNTIAPLANSSIGRVRLSVGTSPITGLMQDRYQQLMHEFNEIDKDGDKQLTFNEIFEFLSKRQGSDFDENLCYELFAKMDKNNDSIVTTQEFLWSYVDAEDIIMKRIKELKKQIQDKAKQMEECKKKMVQARAVEQMNQHGIMIGSILTVNVIAGQDLIPMDTNGASDPYVILECDGSSAQTRYIEAELNPKWDEEFTFNIQRPDSELKITVMDHDTIGKDDFEGEVTIPLSLLKDQMKHDQFFQLHDKNPKDKWQGRVHLGLQWIWSKARYLEDLVNQWTEHIAMDKEEIASLEEQLEKLRKPFGNLLNANDWIMSPGESRPQSPNIEAVIGGKVTEQVDKITGGLIGKIAEQSHAVIIAVSIYLLISIWVSFIRPDFLNLTIGLAAAYYWLVFEESSDRYRKLGIAVAASEFFDLMWLWTHSHWPSSEDPDSSMKHWAVYLTWLEILVKIPLCLIFFKKSL</sequence>
<dbReference type="InterPro" id="IPR018247">
    <property type="entry name" value="EF_Hand_1_Ca_BS"/>
</dbReference>
<keyword evidence="4" id="KW-1133">Transmembrane helix</keyword>